<dbReference type="Pfam" id="PF02922">
    <property type="entry name" value="CBM_48"/>
    <property type="match status" value="1"/>
</dbReference>
<evidence type="ECO:0000313" key="6">
    <source>
        <dbReference type="EMBL" id="MBW4432707.1"/>
    </source>
</evidence>
<dbReference type="InterPro" id="IPR014756">
    <property type="entry name" value="Ig_E-set"/>
</dbReference>
<dbReference type="GO" id="GO:0019156">
    <property type="term" value="F:isoamylase activity"/>
    <property type="evidence" value="ECO:0007669"/>
    <property type="project" value="UniProtKB-ARBA"/>
</dbReference>
<comment type="similarity">
    <text evidence="1">Belongs to the glycosyl hydrolase 13 family.</text>
</comment>
<dbReference type="InterPro" id="IPR044505">
    <property type="entry name" value="GlgX_Isoamylase_N_E_set"/>
</dbReference>
<dbReference type="SUPFAM" id="SSF51011">
    <property type="entry name" value="Glycosyl hydrolase domain"/>
    <property type="match status" value="1"/>
</dbReference>
<dbReference type="Pfam" id="PF21156">
    <property type="entry name" value="ISOA1-3_C"/>
    <property type="match status" value="1"/>
</dbReference>
<dbReference type="InterPro" id="IPR011837">
    <property type="entry name" value="Glycogen_debranch_GlgX"/>
</dbReference>
<feature type="domain" description="Glycosyl hydrolase family 13 catalytic" evidence="5">
    <location>
        <begin position="163"/>
        <end position="572"/>
    </location>
</feature>
<evidence type="ECO:0000256" key="4">
    <source>
        <dbReference type="ARBA" id="ARBA00023295"/>
    </source>
</evidence>
<dbReference type="InterPro" id="IPR017853">
    <property type="entry name" value="GH"/>
</dbReference>
<dbReference type="InterPro" id="IPR048650">
    <property type="entry name" value="ISOA1-3-like_C"/>
</dbReference>
<evidence type="ECO:0000256" key="2">
    <source>
        <dbReference type="ARBA" id="ARBA00022801"/>
    </source>
</evidence>
<evidence type="ECO:0000259" key="5">
    <source>
        <dbReference type="SMART" id="SM00642"/>
    </source>
</evidence>
<dbReference type="InterPro" id="IPR006047">
    <property type="entry name" value="GH13_cat_dom"/>
</dbReference>
<organism evidence="6 7">
    <name type="scientific">Pelatocladus maniniholoensis HA4357-MV3</name>
    <dbReference type="NCBI Taxonomy" id="1117104"/>
    <lineage>
        <taxon>Bacteria</taxon>
        <taxon>Bacillati</taxon>
        <taxon>Cyanobacteriota</taxon>
        <taxon>Cyanophyceae</taxon>
        <taxon>Nostocales</taxon>
        <taxon>Nostocaceae</taxon>
        <taxon>Pelatocladus</taxon>
    </lineage>
</organism>
<evidence type="ECO:0000313" key="7">
    <source>
        <dbReference type="Proteomes" id="UP000813215"/>
    </source>
</evidence>
<reference evidence="6" key="2">
    <citation type="journal article" date="2022" name="Microbiol. Resour. Announc.">
        <title>Metagenome Sequencing to Explore Phylogenomics of Terrestrial Cyanobacteria.</title>
        <authorList>
            <person name="Ward R.D."/>
            <person name="Stajich J.E."/>
            <person name="Johansen J.R."/>
            <person name="Huntemann M."/>
            <person name="Clum A."/>
            <person name="Foster B."/>
            <person name="Foster B."/>
            <person name="Roux S."/>
            <person name="Palaniappan K."/>
            <person name="Varghese N."/>
            <person name="Mukherjee S."/>
            <person name="Reddy T.B.K."/>
            <person name="Daum C."/>
            <person name="Copeland A."/>
            <person name="Chen I.A."/>
            <person name="Ivanova N.N."/>
            <person name="Kyrpides N.C."/>
            <person name="Shapiro N."/>
            <person name="Eloe-Fadrosh E.A."/>
            <person name="Pietrasiak N."/>
        </authorList>
    </citation>
    <scope>NUCLEOTIDE SEQUENCE</scope>
    <source>
        <strain evidence="6">HA4357-MV3</strain>
    </source>
</reference>
<protein>
    <submittedName>
        <fullName evidence="6">Glycogen debranching protein GlgX</fullName>
    </submittedName>
</protein>
<proteinExistence type="inferred from homology"/>
<keyword evidence="2" id="KW-0378">Hydrolase</keyword>
<dbReference type="GO" id="GO:0005980">
    <property type="term" value="P:glycogen catabolic process"/>
    <property type="evidence" value="ECO:0007669"/>
    <property type="project" value="InterPro"/>
</dbReference>
<dbReference type="AlphaFoldDB" id="A0A9E3H8L5"/>
<dbReference type="NCBIfam" id="TIGR02100">
    <property type="entry name" value="glgX_debranch"/>
    <property type="match status" value="1"/>
</dbReference>
<dbReference type="SUPFAM" id="SSF51445">
    <property type="entry name" value="(Trans)glycosidases"/>
    <property type="match status" value="1"/>
</dbReference>
<dbReference type="SUPFAM" id="SSF81296">
    <property type="entry name" value="E set domains"/>
    <property type="match status" value="1"/>
</dbReference>
<keyword evidence="3" id="KW-0809">Transit peptide</keyword>
<name>A0A9E3H8L5_9NOST</name>
<dbReference type="Pfam" id="PF00128">
    <property type="entry name" value="Alpha-amylase"/>
    <property type="match status" value="1"/>
</dbReference>
<dbReference type="CDD" id="cd02856">
    <property type="entry name" value="E_set_GDE_Isoamylase_N"/>
    <property type="match status" value="1"/>
</dbReference>
<dbReference type="InterPro" id="IPR004193">
    <property type="entry name" value="Glyco_hydro_13_N"/>
</dbReference>
<accession>A0A9E3H8L5</accession>
<gene>
    <name evidence="6" type="primary">glgX</name>
    <name evidence="6" type="ORF">KME28_13475</name>
</gene>
<dbReference type="EMBL" id="JAHHHW010000090">
    <property type="protein sequence ID" value="MBW4432707.1"/>
    <property type="molecule type" value="Genomic_DNA"/>
</dbReference>
<dbReference type="InterPro" id="IPR013780">
    <property type="entry name" value="Glyco_hydro_b"/>
</dbReference>
<evidence type="ECO:0000256" key="3">
    <source>
        <dbReference type="ARBA" id="ARBA00022946"/>
    </source>
</evidence>
<sequence length="693" mass="78118">MIQLHTLQTVLPGQAYPLGATVHPNGVNFSIFSNCAGLDLLLFDEPDAPKPSHIISLDPKLNRTYYYWHVFVPGIGTEQVYAYRAYGPYQPERGMRFDGSKVLLDPYAQAIVNWENYSREAAIPFGVDNCAQALRSVVLDTSIYDWEEDKPLQRPFAKTIVYELHVDAFTRHPSSGVAAHKRGTFAGLIEKIPYLKELGITAVELLPIHQFDPQDARPGLHNYWGYSTIGFFAPHNGYSSQSDPLGPVNEFRDLVKALHRAGIEVILDVVYNHSAEGSHDGPTLSFKGLANKAYYILEKNKAYYSNYSGCGNTLRANNPMVARMIVDSLCYWASQMHVDGFRFDLAAVLARDEFGHPTVFSPVLWAIETSPALVATKVIAEAWDAAGLYAVGGFIGNAQRFAEWNGPFRDDVRRFVKGDQGAIAHLANRIMGSPDLYPQLDYQPYRSINFITCHDGFTMNDLVSYNIKHNEANKEDNRDGANDNYSWNCGVEGKTSDPAIEALRLQQIKNFFTILFCSQGTPMLLMGDEIRRTQRGNNNAYCQDNELSWFDWSKIEKNSDLLRFVKGLIQFTQSLESFAQERVLAVIDGGDKPHIYWHGVKLGQPDWSYYSHSLAFSLRYPEHNENLHFILNAYWEPVTFELPLLADGQQWYRIIDTALSSPDDCCDRQTAPVVKGNVYQAQRRSAIVLLGLG</sequence>
<dbReference type="Proteomes" id="UP000813215">
    <property type="component" value="Unassembled WGS sequence"/>
</dbReference>
<dbReference type="InterPro" id="IPR013783">
    <property type="entry name" value="Ig-like_fold"/>
</dbReference>
<dbReference type="Gene3D" id="3.20.20.80">
    <property type="entry name" value="Glycosidases"/>
    <property type="match status" value="1"/>
</dbReference>
<dbReference type="Gene3D" id="2.60.40.10">
    <property type="entry name" value="Immunoglobulins"/>
    <property type="match status" value="1"/>
</dbReference>
<evidence type="ECO:0000256" key="1">
    <source>
        <dbReference type="ARBA" id="ARBA00008061"/>
    </source>
</evidence>
<dbReference type="PANTHER" id="PTHR43002">
    <property type="entry name" value="GLYCOGEN DEBRANCHING ENZYME"/>
    <property type="match status" value="1"/>
</dbReference>
<dbReference type="GO" id="GO:0004135">
    <property type="term" value="F:amylo-alpha-1,6-glucosidase activity"/>
    <property type="evidence" value="ECO:0007669"/>
    <property type="project" value="InterPro"/>
</dbReference>
<comment type="caution">
    <text evidence="6">The sequence shown here is derived from an EMBL/GenBank/DDBJ whole genome shotgun (WGS) entry which is preliminary data.</text>
</comment>
<reference evidence="6" key="1">
    <citation type="submission" date="2021-05" db="EMBL/GenBank/DDBJ databases">
        <authorList>
            <person name="Pietrasiak N."/>
            <person name="Ward R."/>
            <person name="Stajich J.E."/>
            <person name="Kurbessoian T."/>
        </authorList>
    </citation>
    <scope>NUCLEOTIDE SEQUENCE</scope>
    <source>
        <strain evidence="6">HA4357-MV3</strain>
    </source>
</reference>
<dbReference type="CDD" id="cd11326">
    <property type="entry name" value="AmyAc_Glg_debranch"/>
    <property type="match status" value="1"/>
</dbReference>
<dbReference type="Gene3D" id="2.60.40.1180">
    <property type="entry name" value="Golgi alpha-mannosidase II"/>
    <property type="match status" value="1"/>
</dbReference>
<keyword evidence="4" id="KW-0326">Glycosidase</keyword>
<dbReference type="SMART" id="SM00642">
    <property type="entry name" value="Aamy"/>
    <property type="match status" value="1"/>
</dbReference>